<dbReference type="SUPFAM" id="SSF81301">
    <property type="entry name" value="Nucleotidyltransferase"/>
    <property type="match status" value="1"/>
</dbReference>
<evidence type="ECO:0008006" key="3">
    <source>
        <dbReference type="Google" id="ProtNLM"/>
    </source>
</evidence>
<dbReference type="RefSeq" id="WP_307569490.1">
    <property type="nucleotide sequence ID" value="NZ_JAUSQU010000003.1"/>
</dbReference>
<evidence type="ECO:0000313" key="1">
    <source>
        <dbReference type="EMBL" id="MDP9850450.1"/>
    </source>
</evidence>
<dbReference type="Gene3D" id="3.30.460.10">
    <property type="entry name" value="Beta Polymerase, domain 2"/>
    <property type="match status" value="1"/>
</dbReference>
<accession>A0ABT9QUK4</accession>
<dbReference type="EMBL" id="JAUSQU010000003">
    <property type="protein sequence ID" value="MDP9850450.1"/>
    <property type="molecule type" value="Genomic_DNA"/>
</dbReference>
<keyword evidence="2" id="KW-1185">Reference proteome</keyword>
<reference evidence="1 2" key="1">
    <citation type="submission" date="2023-07" db="EMBL/GenBank/DDBJ databases">
        <title>Sequencing the genomes of 1000 actinobacteria strains.</title>
        <authorList>
            <person name="Klenk H.-P."/>
        </authorList>
    </citation>
    <scope>NUCLEOTIDE SEQUENCE [LARGE SCALE GENOMIC DNA]</scope>
    <source>
        <strain evidence="1 2">DSM 46740</strain>
    </source>
</reference>
<protein>
    <recommendedName>
        <fullName evidence="3">Nucleotidyltransferase domain-containing protein</fullName>
    </recommendedName>
</protein>
<organism evidence="1 2">
    <name type="scientific">Streptosporangium lutulentum</name>
    <dbReference type="NCBI Taxonomy" id="1461250"/>
    <lineage>
        <taxon>Bacteria</taxon>
        <taxon>Bacillati</taxon>
        <taxon>Actinomycetota</taxon>
        <taxon>Actinomycetes</taxon>
        <taxon>Streptosporangiales</taxon>
        <taxon>Streptosporangiaceae</taxon>
        <taxon>Streptosporangium</taxon>
    </lineage>
</organism>
<comment type="caution">
    <text evidence="1">The sequence shown here is derived from an EMBL/GenBank/DDBJ whole genome shotgun (WGS) entry which is preliminary data.</text>
</comment>
<name>A0ABT9QUK4_9ACTN</name>
<dbReference type="Proteomes" id="UP001225356">
    <property type="component" value="Unassembled WGS sequence"/>
</dbReference>
<gene>
    <name evidence="1" type="ORF">J2853_009746</name>
</gene>
<dbReference type="InterPro" id="IPR043519">
    <property type="entry name" value="NT_sf"/>
</dbReference>
<sequence>MKNTEVFDTLSRRDNVLGLGLCGSWRMNTHDRYSDVDVWVFVDPATPLSDAYCLDTLIPHGLRMEVLSEGRDDSLVPFSVYNVLTEDGILNLKFISLKVLTDFVHAVPSYDHGYLDDLENYQTMQVLFERQDILSLHQRFLTEKVLPPFLPALTTELVSRYASTYWRSVFQGFLRRDEHSWRLLMSDMVKYLADVSHLTAGRLPAARKWALADAVLGQLPHGAALQRCLEVIAACDVANRQQVLGCYHVIGQAEELILDTDQLHRDFWWRSVFHKRLPNLDLPETITSLEAGFPPPARTSAR</sequence>
<evidence type="ECO:0000313" key="2">
    <source>
        <dbReference type="Proteomes" id="UP001225356"/>
    </source>
</evidence>
<proteinExistence type="predicted"/>